<reference evidence="2" key="1">
    <citation type="submission" date="2016-11" db="EMBL/GenBank/DDBJ databases">
        <authorList>
            <person name="Varghese N."/>
            <person name="Submissions S."/>
        </authorList>
    </citation>
    <scope>NUCLEOTIDE SEQUENCE [LARGE SCALE GENOMIC DNA]</scope>
    <source>
        <strain evidence="2">DSM 26349</strain>
    </source>
</reference>
<sequence length="155" mass="17549">MPFTPVIEKHYIAIGVNSYQIIFDAQEYTHDILIRGLFHWDAVDTSKINKIDFLLDNLSTVKVTHTIIKAEWCSNQNRIELHINNNSGTVLRTSESLAIPNGVDLKTVKQIELVLRIYEVSETVNSCEVFELGENHDKQKDKDGSILIGSIVTLP</sequence>
<gene>
    <name evidence="1" type="ORF">SAMN04487908_10675</name>
</gene>
<name>A0A1M6EIB7_9FLAO</name>
<protein>
    <submittedName>
        <fullName evidence="1">Uncharacterized protein</fullName>
    </submittedName>
</protein>
<dbReference type="EMBL" id="FQYV01000006">
    <property type="protein sequence ID" value="SHI85247.1"/>
    <property type="molecule type" value="Genomic_DNA"/>
</dbReference>
<dbReference type="RefSeq" id="WP_073216297.1">
    <property type="nucleotide sequence ID" value="NZ_FNNS01000001.1"/>
</dbReference>
<dbReference type="AlphaFoldDB" id="A0A1M6EIB7"/>
<keyword evidence="2" id="KW-1185">Reference proteome</keyword>
<evidence type="ECO:0000313" key="1">
    <source>
        <dbReference type="EMBL" id="SHI85247.1"/>
    </source>
</evidence>
<evidence type="ECO:0000313" key="2">
    <source>
        <dbReference type="Proteomes" id="UP000184172"/>
    </source>
</evidence>
<accession>A0A1M6EIB7</accession>
<proteinExistence type="predicted"/>
<dbReference type="STRING" id="797419.SAMN05216556_101146"/>
<dbReference type="Proteomes" id="UP000184172">
    <property type="component" value="Unassembled WGS sequence"/>
</dbReference>
<organism evidence="1 2">
    <name type="scientific">Aequorivita viscosa</name>
    <dbReference type="NCBI Taxonomy" id="797419"/>
    <lineage>
        <taxon>Bacteria</taxon>
        <taxon>Pseudomonadati</taxon>
        <taxon>Bacteroidota</taxon>
        <taxon>Flavobacteriia</taxon>
        <taxon>Flavobacteriales</taxon>
        <taxon>Flavobacteriaceae</taxon>
        <taxon>Aequorivita</taxon>
    </lineage>
</organism>